<comment type="caution">
    <text evidence="5">The sequence shown here is derived from an EMBL/GenBank/DDBJ whole genome shotgun (WGS) entry which is preliminary data.</text>
</comment>
<dbReference type="RefSeq" id="WP_127733603.1">
    <property type="nucleotide sequence ID" value="NZ_SACP01000037.1"/>
</dbReference>
<evidence type="ECO:0000259" key="4">
    <source>
        <dbReference type="PROSITE" id="PS51123"/>
    </source>
</evidence>
<protein>
    <submittedName>
        <fullName evidence="5">Flagellar motor protein MotB</fullName>
    </submittedName>
</protein>
<dbReference type="OrthoDB" id="5525824at2"/>
<dbReference type="SUPFAM" id="SSF103088">
    <property type="entry name" value="OmpA-like"/>
    <property type="match status" value="1"/>
</dbReference>
<name>A0A3S3U2F5_9HYPH</name>
<evidence type="ECO:0000256" key="1">
    <source>
        <dbReference type="PROSITE-ProRule" id="PRU00473"/>
    </source>
</evidence>
<proteinExistence type="predicted"/>
<dbReference type="EMBL" id="SACP01000037">
    <property type="protein sequence ID" value="RVU13995.1"/>
    <property type="molecule type" value="Genomic_DNA"/>
</dbReference>
<keyword evidence="1 3" id="KW-0472">Membrane</keyword>
<reference evidence="5 6" key="1">
    <citation type="submission" date="2019-01" db="EMBL/GenBank/DDBJ databases">
        <authorList>
            <person name="Chen W.-M."/>
        </authorList>
    </citation>
    <scope>NUCLEOTIDE SEQUENCE [LARGE SCALE GENOMIC DNA]</scope>
    <source>
        <strain evidence="5 6">TER-1</strain>
    </source>
</reference>
<evidence type="ECO:0000313" key="5">
    <source>
        <dbReference type="EMBL" id="RVU13995.1"/>
    </source>
</evidence>
<dbReference type="InterPro" id="IPR036737">
    <property type="entry name" value="OmpA-like_sf"/>
</dbReference>
<keyword evidence="5" id="KW-0969">Cilium</keyword>
<dbReference type="PANTHER" id="PTHR30329:SF21">
    <property type="entry name" value="LIPOPROTEIN YIAD-RELATED"/>
    <property type="match status" value="1"/>
</dbReference>
<keyword evidence="3" id="KW-1133">Transmembrane helix</keyword>
<dbReference type="CDD" id="cd07185">
    <property type="entry name" value="OmpA_C-like"/>
    <property type="match status" value="1"/>
</dbReference>
<keyword evidence="5" id="KW-0282">Flagellum</keyword>
<evidence type="ECO:0000313" key="6">
    <source>
        <dbReference type="Proteomes" id="UP000286997"/>
    </source>
</evidence>
<dbReference type="AlphaFoldDB" id="A0A3S3U2F5"/>
<sequence length="310" mass="34807">MRGAIRRHAHDEEEESAFVSMTDLTVSFLFIVIILLAFFASQLKDDQTVPVAEYQRVFDERNVLRAGKEALERERDRLAAETTELRREVARLEEELRKERTNRLQTYLSAVSNERDRILRTLRDRLLADFPDLKEIVSIEADALRFKGDGLFASGASRLADDKRRVVAAIAARLNELLPCYTFGKAARWQAACNAAGAVIEAVQIEGHTDASGQDRSNFSLSTERAIETLFAMSGREPALLDDLNSAGQPVLSVSGYGRLRPVADNASERGKATNRRIDLRIIMYTPQNVEEVERIKDSLRRGLTGTALR</sequence>
<feature type="domain" description="OmpA-like" evidence="4">
    <location>
        <begin position="139"/>
        <end position="286"/>
    </location>
</feature>
<keyword evidence="3" id="KW-0812">Transmembrane</keyword>
<keyword evidence="5" id="KW-0966">Cell projection</keyword>
<dbReference type="Gene3D" id="3.30.1330.60">
    <property type="entry name" value="OmpA-like domain"/>
    <property type="match status" value="1"/>
</dbReference>
<dbReference type="PANTHER" id="PTHR30329">
    <property type="entry name" value="STATOR ELEMENT OF FLAGELLAR MOTOR COMPLEX"/>
    <property type="match status" value="1"/>
</dbReference>
<keyword evidence="2" id="KW-0175">Coiled coil</keyword>
<dbReference type="InterPro" id="IPR006665">
    <property type="entry name" value="OmpA-like"/>
</dbReference>
<dbReference type="InterPro" id="IPR050330">
    <property type="entry name" value="Bact_OuterMem_StrucFunc"/>
</dbReference>
<organism evidence="5 6">
    <name type="scientific">Methylobacterium oryzihabitans</name>
    <dbReference type="NCBI Taxonomy" id="2499852"/>
    <lineage>
        <taxon>Bacteria</taxon>
        <taxon>Pseudomonadati</taxon>
        <taxon>Pseudomonadota</taxon>
        <taxon>Alphaproteobacteria</taxon>
        <taxon>Hyphomicrobiales</taxon>
        <taxon>Methylobacteriaceae</taxon>
        <taxon>Methylobacterium</taxon>
    </lineage>
</organism>
<dbReference type="GO" id="GO:0016020">
    <property type="term" value="C:membrane"/>
    <property type="evidence" value="ECO:0007669"/>
    <property type="project" value="UniProtKB-UniRule"/>
</dbReference>
<evidence type="ECO:0000256" key="3">
    <source>
        <dbReference type="SAM" id="Phobius"/>
    </source>
</evidence>
<dbReference type="Proteomes" id="UP000286997">
    <property type="component" value="Unassembled WGS sequence"/>
</dbReference>
<dbReference type="PROSITE" id="PS51123">
    <property type="entry name" value="OMPA_2"/>
    <property type="match status" value="1"/>
</dbReference>
<feature type="coiled-coil region" evidence="2">
    <location>
        <begin position="61"/>
        <end position="102"/>
    </location>
</feature>
<keyword evidence="6" id="KW-1185">Reference proteome</keyword>
<accession>A0A3S3U2F5</accession>
<feature type="transmembrane region" description="Helical" evidence="3">
    <location>
        <begin position="21"/>
        <end position="40"/>
    </location>
</feature>
<evidence type="ECO:0000256" key="2">
    <source>
        <dbReference type="SAM" id="Coils"/>
    </source>
</evidence>
<gene>
    <name evidence="5" type="ORF">EOE48_25005</name>
</gene>